<proteinExistence type="predicted"/>
<dbReference type="InterPro" id="IPR002059">
    <property type="entry name" value="CSP_DNA-bd"/>
</dbReference>
<keyword evidence="6" id="KW-1185">Reference proteome</keyword>
<reference evidence="5 6" key="1">
    <citation type="submission" date="2019-06" db="EMBL/GenBank/DDBJ databases">
        <title>Sequencing the genomes of 1000 actinobacteria strains.</title>
        <authorList>
            <person name="Klenk H.-P."/>
        </authorList>
    </citation>
    <scope>NUCLEOTIDE SEQUENCE [LARGE SCALE GENOMIC DNA]</scope>
    <source>
        <strain evidence="5 6">DSM 41649</strain>
    </source>
</reference>
<comment type="caution">
    <text evidence="5">The sequence shown here is derived from an EMBL/GenBank/DDBJ whole genome shotgun (WGS) entry which is preliminary data.</text>
</comment>
<dbReference type="InterPro" id="IPR012156">
    <property type="entry name" value="Cold_shock_CspA"/>
</dbReference>
<keyword evidence="2" id="KW-0963">Cytoplasm</keyword>
<dbReference type="RefSeq" id="WP_145795177.1">
    <property type="nucleotide sequence ID" value="NZ_BAAABR010000047.1"/>
</dbReference>
<dbReference type="Proteomes" id="UP000318416">
    <property type="component" value="Unassembled WGS sequence"/>
</dbReference>
<dbReference type="SUPFAM" id="SSF50249">
    <property type="entry name" value="Nucleic acid-binding proteins"/>
    <property type="match status" value="1"/>
</dbReference>
<accession>A0A561EYK5</accession>
<dbReference type="EMBL" id="VIVR01000001">
    <property type="protein sequence ID" value="TWE20682.1"/>
    <property type="molecule type" value="Genomic_DNA"/>
</dbReference>
<gene>
    <name evidence="5" type="ORF">FB465_5837</name>
</gene>
<evidence type="ECO:0000313" key="5">
    <source>
        <dbReference type="EMBL" id="TWE20682.1"/>
    </source>
</evidence>
<evidence type="ECO:0000256" key="2">
    <source>
        <dbReference type="ARBA" id="ARBA00022490"/>
    </source>
</evidence>
<evidence type="ECO:0000313" key="6">
    <source>
        <dbReference type="Proteomes" id="UP000318416"/>
    </source>
</evidence>
<dbReference type="GO" id="GO:0005737">
    <property type="term" value="C:cytoplasm"/>
    <property type="evidence" value="ECO:0007669"/>
    <property type="project" value="UniProtKB-SubCell"/>
</dbReference>
<dbReference type="SMART" id="SM00357">
    <property type="entry name" value="CSP"/>
    <property type="match status" value="1"/>
</dbReference>
<name>A0A561EYK5_9ACTN</name>
<evidence type="ECO:0000256" key="1">
    <source>
        <dbReference type="ARBA" id="ARBA00004496"/>
    </source>
</evidence>
<feature type="domain" description="CSD" evidence="4">
    <location>
        <begin position="1"/>
        <end position="66"/>
    </location>
</feature>
<organism evidence="5 6">
    <name type="scientific">Kitasatospora atroaurantiaca</name>
    <dbReference type="NCBI Taxonomy" id="285545"/>
    <lineage>
        <taxon>Bacteria</taxon>
        <taxon>Bacillati</taxon>
        <taxon>Actinomycetota</taxon>
        <taxon>Actinomycetes</taxon>
        <taxon>Kitasatosporales</taxon>
        <taxon>Streptomycetaceae</taxon>
        <taxon>Kitasatospora</taxon>
    </lineage>
</organism>
<sequence>MATGTVKMFNIHHGYGVITPDDGGPELKVYFDSIVGAADRELQEGEKVEYDPTVQEDRPVAEHVRRL</sequence>
<dbReference type="Pfam" id="PF00313">
    <property type="entry name" value="CSD"/>
    <property type="match status" value="1"/>
</dbReference>
<protein>
    <submittedName>
        <fullName evidence="5">CspA family cold shock protein</fullName>
    </submittedName>
</protein>
<dbReference type="PIRSF" id="PIRSF002599">
    <property type="entry name" value="Cold_shock_A"/>
    <property type="match status" value="1"/>
</dbReference>
<feature type="region of interest" description="Disordered" evidence="3">
    <location>
        <begin position="43"/>
        <end position="67"/>
    </location>
</feature>
<dbReference type="InterPro" id="IPR011129">
    <property type="entry name" value="CSD"/>
</dbReference>
<dbReference type="PRINTS" id="PR00050">
    <property type="entry name" value="COLDSHOCK"/>
</dbReference>
<evidence type="ECO:0000259" key="4">
    <source>
        <dbReference type="PROSITE" id="PS51857"/>
    </source>
</evidence>
<dbReference type="GO" id="GO:0003676">
    <property type="term" value="F:nucleic acid binding"/>
    <property type="evidence" value="ECO:0007669"/>
    <property type="project" value="InterPro"/>
</dbReference>
<dbReference type="AlphaFoldDB" id="A0A561EYK5"/>
<evidence type="ECO:0000256" key="3">
    <source>
        <dbReference type="SAM" id="MobiDB-lite"/>
    </source>
</evidence>
<dbReference type="OrthoDB" id="9805039at2"/>
<comment type="subcellular location">
    <subcellularLocation>
        <location evidence="1">Cytoplasm</location>
    </subcellularLocation>
</comment>
<dbReference type="PROSITE" id="PS51857">
    <property type="entry name" value="CSD_2"/>
    <property type="match status" value="1"/>
</dbReference>
<dbReference type="InterPro" id="IPR012340">
    <property type="entry name" value="NA-bd_OB-fold"/>
</dbReference>
<dbReference type="Gene3D" id="2.40.50.140">
    <property type="entry name" value="Nucleic acid-binding proteins"/>
    <property type="match status" value="1"/>
</dbReference>